<dbReference type="KEGG" id="aten:116298676"/>
<keyword evidence="6 11" id="KW-0472">Membrane</keyword>
<feature type="transmembrane region" description="Helical" evidence="11">
    <location>
        <begin position="580"/>
        <end position="601"/>
    </location>
</feature>
<dbReference type="Proteomes" id="UP000515163">
    <property type="component" value="Unplaced"/>
</dbReference>
<evidence type="ECO:0000256" key="7">
    <source>
        <dbReference type="ARBA" id="ARBA00023170"/>
    </source>
</evidence>
<feature type="compositionally biased region" description="Basic and acidic residues" evidence="10">
    <location>
        <begin position="1858"/>
        <end position="1867"/>
    </location>
</feature>
<keyword evidence="2" id="KW-1003">Cell membrane</keyword>
<keyword evidence="8" id="KW-0325">Glycoprotein</keyword>
<evidence type="ECO:0000256" key="5">
    <source>
        <dbReference type="ARBA" id="ARBA00023040"/>
    </source>
</evidence>
<evidence type="ECO:0000256" key="3">
    <source>
        <dbReference type="ARBA" id="ARBA00022692"/>
    </source>
</evidence>
<feature type="transmembrane region" description="Helical" evidence="11">
    <location>
        <begin position="1510"/>
        <end position="1535"/>
    </location>
</feature>
<dbReference type="InterPro" id="IPR050726">
    <property type="entry name" value="mGluR"/>
</dbReference>
<evidence type="ECO:0000256" key="2">
    <source>
        <dbReference type="ARBA" id="ARBA00022475"/>
    </source>
</evidence>
<evidence type="ECO:0000313" key="14">
    <source>
        <dbReference type="Proteomes" id="UP000515163"/>
    </source>
</evidence>
<evidence type="ECO:0000256" key="6">
    <source>
        <dbReference type="ARBA" id="ARBA00023136"/>
    </source>
</evidence>
<keyword evidence="4 11" id="KW-1133">Transmembrane helix</keyword>
<dbReference type="GO" id="GO:0004930">
    <property type="term" value="F:G protein-coupled receptor activity"/>
    <property type="evidence" value="ECO:0007669"/>
    <property type="project" value="UniProtKB-KW"/>
</dbReference>
<protein>
    <submittedName>
        <fullName evidence="15">Uncharacterized protein LOC116298676</fullName>
    </submittedName>
</protein>
<proteinExistence type="predicted"/>
<organism evidence="14 15">
    <name type="scientific">Actinia tenebrosa</name>
    <name type="common">Australian red waratah sea anemone</name>
    <dbReference type="NCBI Taxonomy" id="6105"/>
    <lineage>
        <taxon>Eukaryota</taxon>
        <taxon>Metazoa</taxon>
        <taxon>Cnidaria</taxon>
        <taxon>Anthozoa</taxon>
        <taxon>Hexacorallia</taxon>
        <taxon>Actiniaria</taxon>
        <taxon>Actiniidae</taxon>
        <taxon>Actinia</taxon>
    </lineage>
</organism>
<keyword evidence="7" id="KW-0675">Receptor</keyword>
<dbReference type="Pfam" id="PF00003">
    <property type="entry name" value="7tm_3"/>
    <property type="match status" value="2"/>
</dbReference>
<feature type="transmembrane region" description="Helical" evidence="11">
    <location>
        <begin position="1624"/>
        <end position="1644"/>
    </location>
</feature>
<keyword evidence="5" id="KW-0297">G-protein coupled receptor</keyword>
<evidence type="ECO:0000256" key="10">
    <source>
        <dbReference type="SAM" id="MobiDB-lite"/>
    </source>
</evidence>
<dbReference type="GeneID" id="116298676"/>
<dbReference type="PRINTS" id="PR00248">
    <property type="entry name" value="GPCRMGR"/>
</dbReference>
<gene>
    <name evidence="15" type="primary">LOC116298676</name>
</gene>
<dbReference type="InterPro" id="IPR028082">
    <property type="entry name" value="Peripla_BP_I"/>
</dbReference>
<dbReference type="FunFam" id="3.40.50.2300:FF:000145">
    <property type="entry name" value="Glutamate receptor, metabotropic"/>
    <property type="match status" value="2"/>
</dbReference>
<dbReference type="SUPFAM" id="SSF53822">
    <property type="entry name" value="Periplasmic binding protein-like I"/>
    <property type="match status" value="2"/>
</dbReference>
<evidence type="ECO:0000256" key="4">
    <source>
        <dbReference type="ARBA" id="ARBA00022989"/>
    </source>
</evidence>
<keyword evidence="12" id="KW-0732">Signal</keyword>
<keyword evidence="14" id="KW-1185">Reference proteome</keyword>
<accession>A0A6P8I6V8</accession>
<keyword evidence="3 11" id="KW-0812">Transmembrane</keyword>
<feature type="transmembrane region" description="Helical" evidence="11">
    <location>
        <begin position="737"/>
        <end position="758"/>
    </location>
</feature>
<evidence type="ECO:0000256" key="1">
    <source>
        <dbReference type="ARBA" id="ARBA00004651"/>
    </source>
</evidence>
<comment type="subcellular location">
    <subcellularLocation>
        <location evidence="1">Cell membrane</location>
        <topology evidence="1">Multi-pass membrane protein</topology>
    </subcellularLocation>
</comment>
<reference evidence="15" key="1">
    <citation type="submission" date="2025-08" db="UniProtKB">
        <authorList>
            <consortium name="RefSeq"/>
        </authorList>
    </citation>
    <scope>IDENTIFICATION</scope>
    <source>
        <tissue evidence="15">Tentacle</tissue>
    </source>
</reference>
<feature type="transmembrane region" description="Helical" evidence="11">
    <location>
        <begin position="690"/>
        <end position="709"/>
    </location>
</feature>
<feature type="region of interest" description="Disordered" evidence="10">
    <location>
        <begin position="1812"/>
        <end position="1867"/>
    </location>
</feature>
<feature type="compositionally biased region" description="Polar residues" evidence="10">
    <location>
        <begin position="1813"/>
        <end position="1831"/>
    </location>
</feature>
<evidence type="ECO:0000259" key="13">
    <source>
        <dbReference type="PROSITE" id="PS50259"/>
    </source>
</evidence>
<evidence type="ECO:0000256" key="11">
    <source>
        <dbReference type="SAM" id="Phobius"/>
    </source>
</evidence>
<sequence length="1867" mass="208138">MKSWLGILVICSCVWSLHVRGTSIAESSSEHLFVDGDIILGGLFNVHDRDKSSENRCGILDPNPGYQYLASALYAIREINDNPNMLRGIKLGARMYDTCRSETIGADAAKEHIKYTLLQKNDTPPLAGVIGPFRSDVAVAVVNLLRVFQIPQVSFGATVVKLSNKNIYGNFLRTVPPNSFQGKALVDVVRYFGWTYVMTVHSQGLYGEPGMDEVYEAAKTRALCIASKKRLPDFPKPEDYENTIKELLERSKLNENSDLNVVILFCIQRDNTGLVAAAKRILKNETKRFVFVASNSWGAREPVTNGNEEGGEGAITLNFIEGSVKRFQDYLLSLNYNSSNHVWFQEFWQIAKKCRIPGAKKQTNFSETCVRDDKLPKHFGIAPVRVAMNAVYAAAYALDNMHRVVCAGKKGMCPAMQNLQRELFLGYLKNVSFPDATTNKTVKFNRNGEVDGRYTVLNFRKVNGKYTYLKVGTWMGELKNDDSINASLQIDKSAIAWPPTFRTQPNSFCSTACSSAQIKKPETTNPSCCWRCENCKDKSYVVNDTCNVCPLGTRPDLNRTTCHKLPLIYSTLDKDSPAQIIVALLTMLGLICTFLTAAFFIKNRNDRVIKASGRELSVILFVGVFFCYISSFIYLIKPTDAVCGMRRFVSSISMTAIYAPVLLRTNRIYRIFKVAQKSVSRPSLISPTSQIIMSMAIIAVQVLITSIWFTSDPPTASMSYQYDHVTILQCTKQNVSVAFNLSLNIILMFIATCYAFLTRNFPRNFNEAKYIGITMYLSCSVWIVFLPCYLNAKDGIWKSVFAMYAFFFIATITLGGLLVPRVILVIKGATVGPETLTMTMQSGHTKQGDMTLENPRCIKAENYEPNGGAIKSKDERIESITSKYILGAQEIQKDNKEKANKARIIGNHLKYGTYITSASRPAKNNSSLRWKYQMAIQHLPSFYPAYFNKVRRNPVIEELNCQANQSFAHVLNLIGKKATQVLTKSGDLVLGGLFPVHKKSKTTESACGVFALQPGYQYMIAMLFALDKINNDSSLLRNISLGTTIYDTCESSTIGADRAKDFIKYTLKEGDAAPLVGVVGPFSSDVSIATAPLLRVFGIPQVSYGSTSATLSNKQVYGNFFRTVPSDHFQAKAIVDILRHFGWNYISTVNSKGNYGERGMEELKVTAEKNGICVATSRTLPYLPTTSHYEDIVNDIKRQKHEHTNVIVLFTTQSDSTGLLKAASALGADRFSWIGSSGWSNRMDVIDGREGIANGSITVNHLDGYVESFERYYTNVSLHMQNPWGREFFKQFLKCNNSDVKEPNGNVSCWIPNMELSPVRVVINAVYAFAHALQDMQTALCLGEGLCEELKSALSKEQLVGYLRNASFPDISSDLMLTFNDDQEMDGNYTIMNFQQKTSGDWDYVNVGEWGMVMKNNSLVAKNFRIDEDKISWGNAVSSPPVSICSKPCVYPKIRQPHASHPRCCWDCISCHANQIILNDSCQSCPQGYRPQANFTSCGMIPQVHPDFRAALAIFIVVLTALGIVGTCLTGIFYLKHLNHPVIKASGRELSFLITLGILLCYVAVFPAFTKPSPVTCSLSRYFGSVCYTFCYAPLLMKTIRIYRIFTLAKKTVARPSMVSPKSQVLVTSGLISIQFLITSLWILSSPPQIKYNYLSLEETVLECQTNNLTLVFNLSYNLILILLCTLFAFKTRGFPRNFNEAKYIGIMMYLTCSIWITFLPSRLNTDDTYVKVYITTGTYFINGTITLIGVFGPKVKVILCAQEGEVSIHGDLSGNSNNKDFTQTRAMNNTSSSLGPARVNRLYSGHVIEIGQQASRTTSPESLSPPTRQNSRLDKNDDTTRNGAPLSLVVPGQNAKNHIENAWHKV</sequence>
<dbReference type="Gene3D" id="3.40.50.2300">
    <property type="match status" value="4"/>
</dbReference>
<dbReference type="GO" id="GO:0005886">
    <property type="term" value="C:plasma membrane"/>
    <property type="evidence" value="ECO:0007669"/>
    <property type="project" value="UniProtKB-SubCell"/>
</dbReference>
<feature type="domain" description="G-protein coupled receptors family 3 profile" evidence="13">
    <location>
        <begin position="578"/>
        <end position="826"/>
    </location>
</feature>
<evidence type="ECO:0000256" key="12">
    <source>
        <dbReference type="SAM" id="SignalP"/>
    </source>
</evidence>
<name>A0A6P8I6V8_ACTTE</name>
<keyword evidence="9" id="KW-0807">Transducer</keyword>
<dbReference type="PANTHER" id="PTHR24060">
    <property type="entry name" value="METABOTROPIC GLUTAMATE RECEPTOR"/>
    <property type="match status" value="1"/>
</dbReference>
<dbReference type="PROSITE" id="PS50259">
    <property type="entry name" value="G_PROTEIN_RECEP_F3_4"/>
    <property type="match status" value="2"/>
</dbReference>
<feature type="transmembrane region" description="Helical" evidence="11">
    <location>
        <begin position="613"/>
        <end position="636"/>
    </location>
</feature>
<feature type="compositionally biased region" description="Basic and acidic residues" evidence="10">
    <location>
        <begin position="1832"/>
        <end position="1841"/>
    </location>
</feature>
<feature type="transmembrane region" description="Helical" evidence="11">
    <location>
        <begin position="1671"/>
        <end position="1690"/>
    </location>
</feature>
<feature type="signal peptide" evidence="12">
    <location>
        <begin position="1"/>
        <end position="16"/>
    </location>
</feature>
<dbReference type="InterPro" id="IPR001828">
    <property type="entry name" value="ANF_lig-bd_rcpt"/>
</dbReference>
<dbReference type="CDD" id="cd13953">
    <property type="entry name" value="7tm_classC_mGluR-like"/>
    <property type="match status" value="1"/>
</dbReference>
<feature type="chain" id="PRO_5028432922" evidence="12">
    <location>
        <begin position="17"/>
        <end position="1867"/>
    </location>
</feature>
<dbReference type="Gene3D" id="2.10.50.30">
    <property type="entry name" value="GPCR, family 3, nine cysteines domain"/>
    <property type="match status" value="2"/>
</dbReference>
<evidence type="ECO:0000313" key="15">
    <source>
        <dbReference type="RefSeq" id="XP_031563061.1"/>
    </source>
</evidence>
<dbReference type="Pfam" id="PF07562">
    <property type="entry name" value="NCD3G"/>
    <property type="match status" value="1"/>
</dbReference>
<dbReference type="InterPro" id="IPR038550">
    <property type="entry name" value="GPCR_3_9-Cys_sf"/>
</dbReference>
<dbReference type="InterPro" id="IPR011500">
    <property type="entry name" value="GPCR_3_9-Cys_dom"/>
</dbReference>
<feature type="transmembrane region" description="Helical" evidence="11">
    <location>
        <begin position="770"/>
        <end position="790"/>
    </location>
</feature>
<dbReference type="OrthoDB" id="425344at2759"/>
<feature type="domain" description="G-protein coupled receptors family 3 profile" evidence="13">
    <location>
        <begin position="1512"/>
        <end position="1767"/>
    </location>
</feature>
<feature type="transmembrane region" description="Helical" evidence="11">
    <location>
        <begin position="1582"/>
        <end position="1603"/>
    </location>
</feature>
<dbReference type="Pfam" id="PF01094">
    <property type="entry name" value="ANF_receptor"/>
    <property type="match status" value="2"/>
</dbReference>
<feature type="transmembrane region" description="Helical" evidence="11">
    <location>
        <begin position="1702"/>
        <end position="1721"/>
    </location>
</feature>
<feature type="transmembrane region" description="Helical" evidence="11">
    <location>
        <begin position="1550"/>
        <end position="1570"/>
    </location>
</feature>
<evidence type="ECO:0000256" key="9">
    <source>
        <dbReference type="ARBA" id="ARBA00023224"/>
    </source>
</evidence>
<feature type="transmembrane region" description="Helical" evidence="11">
    <location>
        <begin position="1733"/>
        <end position="1753"/>
    </location>
</feature>
<feature type="transmembrane region" description="Helical" evidence="11">
    <location>
        <begin position="796"/>
        <end position="819"/>
    </location>
</feature>
<dbReference type="InParanoid" id="A0A6P8I6V8"/>
<evidence type="ECO:0000256" key="8">
    <source>
        <dbReference type="ARBA" id="ARBA00023180"/>
    </source>
</evidence>
<dbReference type="InterPro" id="IPR000337">
    <property type="entry name" value="GPCR_3"/>
</dbReference>
<dbReference type="RefSeq" id="XP_031563061.1">
    <property type="nucleotide sequence ID" value="XM_031707201.1"/>
</dbReference>
<dbReference type="InterPro" id="IPR017978">
    <property type="entry name" value="GPCR_3_C"/>
</dbReference>